<gene>
    <name evidence="3" type="ORF">PPSIR1_42054</name>
</gene>
<evidence type="ECO:0000256" key="2">
    <source>
        <dbReference type="SAM" id="SignalP"/>
    </source>
</evidence>
<feature type="signal peptide" evidence="2">
    <location>
        <begin position="1"/>
        <end position="20"/>
    </location>
</feature>
<feature type="region of interest" description="Disordered" evidence="1">
    <location>
        <begin position="28"/>
        <end position="61"/>
    </location>
</feature>
<dbReference type="PANTHER" id="PTHR42834">
    <property type="entry name" value="ENDONUCLEASE/EXONUCLEASE/PHOSPHATASE FAMILY PROTEIN (AFU_ORTHOLOGUE AFUA_3G09210)"/>
    <property type="match status" value="1"/>
</dbReference>
<accession>A6G102</accession>
<feature type="compositionally biased region" description="Acidic residues" evidence="1">
    <location>
        <begin position="29"/>
        <end position="45"/>
    </location>
</feature>
<evidence type="ECO:0000256" key="1">
    <source>
        <dbReference type="SAM" id="MobiDB-lite"/>
    </source>
</evidence>
<dbReference type="OrthoDB" id="5495071at2"/>
<dbReference type="STRING" id="391625.PPSIR1_42054"/>
<dbReference type="RefSeq" id="WP_006970401.1">
    <property type="nucleotide sequence ID" value="NZ_ABCS01000010.1"/>
</dbReference>
<keyword evidence="2" id="KW-0732">Signal</keyword>
<protein>
    <recommendedName>
        <fullName evidence="5">Lipoprotein</fullName>
    </recommendedName>
</protein>
<dbReference type="EMBL" id="ABCS01000010">
    <property type="protein sequence ID" value="EDM80540.1"/>
    <property type="molecule type" value="Genomic_DNA"/>
</dbReference>
<organism evidence="3 4">
    <name type="scientific">Plesiocystis pacifica SIR-1</name>
    <dbReference type="NCBI Taxonomy" id="391625"/>
    <lineage>
        <taxon>Bacteria</taxon>
        <taxon>Pseudomonadati</taxon>
        <taxon>Myxococcota</taxon>
        <taxon>Polyangia</taxon>
        <taxon>Nannocystales</taxon>
        <taxon>Nannocystaceae</taxon>
        <taxon>Plesiocystis</taxon>
    </lineage>
</organism>
<comment type="caution">
    <text evidence="3">The sequence shown here is derived from an EMBL/GenBank/DDBJ whole genome shotgun (WGS) entry which is preliminary data.</text>
</comment>
<proteinExistence type="predicted"/>
<dbReference type="AlphaFoldDB" id="A6G102"/>
<keyword evidence="4" id="KW-1185">Reference proteome</keyword>
<dbReference type="PANTHER" id="PTHR42834:SF1">
    <property type="entry name" value="ENDONUCLEASE_EXONUCLEASE_PHOSPHATASE FAMILY PROTEIN (AFU_ORTHOLOGUE AFUA_3G09210)"/>
    <property type="match status" value="1"/>
</dbReference>
<evidence type="ECO:0000313" key="4">
    <source>
        <dbReference type="Proteomes" id="UP000005801"/>
    </source>
</evidence>
<feature type="chain" id="PRO_5002694982" description="Lipoprotein" evidence="2">
    <location>
        <begin position="21"/>
        <end position="474"/>
    </location>
</feature>
<name>A6G102_9BACT</name>
<evidence type="ECO:0000313" key="3">
    <source>
        <dbReference type="EMBL" id="EDM80540.1"/>
    </source>
</evidence>
<dbReference type="Proteomes" id="UP000005801">
    <property type="component" value="Unassembled WGS sequence"/>
</dbReference>
<reference evidence="3 4" key="1">
    <citation type="submission" date="2007-06" db="EMBL/GenBank/DDBJ databases">
        <authorList>
            <person name="Shimkets L."/>
            <person name="Ferriera S."/>
            <person name="Johnson J."/>
            <person name="Kravitz S."/>
            <person name="Beeson K."/>
            <person name="Sutton G."/>
            <person name="Rogers Y.-H."/>
            <person name="Friedman R."/>
            <person name="Frazier M."/>
            <person name="Venter J.C."/>
        </authorList>
    </citation>
    <scope>NUCLEOTIDE SEQUENCE [LARGE SCALE GENOMIC DNA]</scope>
    <source>
        <strain evidence="3 4">SIR-1</strain>
    </source>
</reference>
<sequence length="474" mass="49400">MTRRHLALPFLFALTTLPSACTFGGGLTDTDDGETAGDEVDEGESTADTTTTGTGTTGGTESVSIYDIRQGNVPLQSNVSVMNVVVTSPMVIEDDDDDGVPDSATVYVQEIDGGEYSGISLYLWNEPAAALTLQPGDRVDLVGEYDEFFDASQIIIKNAGDVTVTGDEALPAPSVVSAADIASDNAGAEPWEGVRVAVNDATIANTNDGFGQWVLDGGALVGYLFTELPTAQAGGTYDSVTGILYYTFEEYKLGPTGEADFGAYTPPMSSSTTIPDIQQGNVAEDSIVEVSGVIATSSFTWSNDDSAAFFVQDPAGGQYSGIQVFVGNTAGLDIQPGDILDITGATYEEFFDMSQLVVADASGITETGSGPAPAPELIANPADIATNGAMAEAYESVLVSVENVTVTDVNPDAPDEFGEFAVDGGLRVDDVFFAIDDWMKPAMGAGFASITGPLVYAFSNFKLEPRDPSDLVAN</sequence>
<dbReference type="eggNOG" id="COG2374">
    <property type="taxonomic scope" value="Bacteria"/>
</dbReference>
<evidence type="ECO:0008006" key="5">
    <source>
        <dbReference type="Google" id="ProtNLM"/>
    </source>
</evidence>